<protein>
    <submittedName>
        <fullName evidence="2">Uncharacterized protein</fullName>
    </submittedName>
</protein>
<evidence type="ECO:0000313" key="2">
    <source>
        <dbReference type="EMBL" id="KAL0449295.1"/>
    </source>
</evidence>
<reference evidence="2" key="1">
    <citation type="submission" date="2020-06" db="EMBL/GenBank/DDBJ databases">
        <authorList>
            <person name="Li T."/>
            <person name="Hu X."/>
            <person name="Zhang T."/>
            <person name="Song X."/>
            <person name="Zhang H."/>
            <person name="Dai N."/>
            <person name="Sheng W."/>
            <person name="Hou X."/>
            <person name="Wei L."/>
        </authorList>
    </citation>
    <scope>NUCLEOTIDE SEQUENCE</scope>
    <source>
        <strain evidence="2">KEN1</strain>
        <tissue evidence="2">Leaf</tissue>
    </source>
</reference>
<gene>
    <name evidence="2" type="ORF">Slati_1485900</name>
</gene>
<evidence type="ECO:0000256" key="1">
    <source>
        <dbReference type="SAM" id="MobiDB-lite"/>
    </source>
</evidence>
<comment type="caution">
    <text evidence="2">The sequence shown here is derived from an EMBL/GenBank/DDBJ whole genome shotgun (WGS) entry which is preliminary data.</text>
</comment>
<name>A0AAW2XAX6_9LAMI</name>
<dbReference type="EMBL" id="JACGWN010000005">
    <property type="protein sequence ID" value="KAL0449295.1"/>
    <property type="molecule type" value="Genomic_DNA"/>
</dbReference>
<sequence>MSSGTPPVSRGHGRGRGPPLPAVSSDASWIGGAVSSPSPPPATTPPSPAPRTLDDVGPSTAAPASVEASMQFVVPVACPVPPPPAVPPPSAR</sequence>
<accession>A0AAW2XAX6</accession>
<organism evidence="2">
    <name type="scientific">Sesamum latifolium</name>
    <dbReference type="NCBI Taxonomy" id="2727402"/>
    <lineage>
        <taxon>Eukaryota</taxon>
        <taxon>Viridiplantae</taxon>
        <taxon>Streptophyta</taxon>
        <taxon>Embryophyta</taxon>
        <taxon>Tracheophyta</taxon>
        <taxon>Spermatophyta</taxon>
        <taxon>Magnoliopsida</taxon>
        <taxon>eudicotyledons</taxon>
        <taxon>Gunneridae</taxon>
        <taxon>Pentapetalae</taxon>
        <taxon>asterids</taxon>
        <taxon>lamiids</taxon>
        <taxon>Lamiales</taxon>
        <taxon>Pedaliaceae</taxon>
        <taxon>Sesamum</taxon>
    </lineage>
</organism>
<reference evidence="2" key="2">
    <citation type="journal article" date="2024" name="Plant">
        <title>Genomic evolution and insights into agronomic trait innovations of Sesamum species.</title>
        <authorList>
            <person name="Miao H."/>
            <person name="Wang L."/>
            <person name="Qu L."/>
            <person name="Liu H."/>
            <person name="Sun Y."/>
            <person name="Le M."/>
            <person name="Wang Q."/>
            <person name="Wei S."/>
            <person name="Zheng Y."/>
            <person name="Lin W."/>
            <person name="Duan Y."/>
            <person name="Cao H."/>
            <person name="Xiong S."/>
            <person name="Wang X."/>
            <person name="Wei L."/>
            <person name="Li C."/>
            <person name="Ma Q."/>
            <person name="Ju M."/>
            <person name="Zhao R."/>
            <person name="Li G."/>
            <person name="Mu C."/>
            <person name="Tian Q."/>
            <person name="Mei H."/>
            <person name="Zhang T."/>
            <person name="Gao T."/>
            <person name="Zhang H."/>
        </authorList>
    </citation>
    <scope>NUCLEOTIDE SEQUENCE</scope>
    <source>
        <strain evidence="2">KEN1</strain>
    </source>
</reference>
<feature type="compositionally biased region" description="Low complexity" evidence="1">
    <location>
        <begin position="1"/>
        <end position="10"/>
    </location>
</feature>
<feature type="compositionally biased region" description="Pro residues" evidence="1">
    <location>
        <begin position="37"/>
        <end position="49"/>
    </location>
</feature>
<feature type="region of interest" description="Disordered" evidence="1">
    <location>
        <begin position="1"/>
        <end position="64"/>
    </location>
</feature>
<proteinExistence type="predicted"/>
<dbReference type="AlphaFoldDB" id="A0AAW2XAX6"/>